<keyword evidence="3" id="KW-0862">Zinc</keyword>
<dbReference type="SMART" id="SM00575">
    <property type="entry name" value="ZnF_PMZ"/>
    <property type="match status" value="1"/>
</dbReference>
<evidence type="ECO:0000256" key="3">
    <source>
        <dbReference type="ARBA" id="ARBA00022833"/>
    </source>
</evidence>
<dbReference type="PANTHER" id="PTHR31973:SF197">
    <property type="entry name" value="SWIM-TYPE DOMAIN-CONTAINING PROTEIN"/>
    <property type="match status" value="1"/>
</dbReference>
<proteinExistence type="predicted"/>
<name>A0A9J5X2P5_SOLCO</name>
<gene>
    <name evidence="7" type="ORF">H5410_052113</name>
</gene>
<evidence type="ECO:0000313" key="7">
    <source>
        <dbReference type="EMBL" id="KAG5581486.1"/>
    </source>
</evidence>
<dbReference type="PROSITE" id="PS50966">
    <property type="entry name" value="ZF_SWIM"/>
    <property type="match status" value="1"/>
</dbReference>
<evidence type="ECO:0000256" key="1">
    <source>
        <dbReference type="ARBA" id="ARBA00022723"/>
    </source>
</evidence>
<evidence type="ECO:0000259" key="6">
    <source>
        <dbReference type="PROSITE" id="PS50966"/>
    </source>
</evidence>
<protein>
    <recommendedName>
        <fullName evidence="6">SWIM-type domain-containing protein</fullName>
    </recommendedName>
</protein>
<evidence type="ECO:0000313" key="8">
    <source>
        <dbReference type="Proteomes" id="UP000824120"/>
    </source>
</evidence>
<evidence type="ECO:0000256" key="4">
    <source>
        <dbReference type="PROSITE-ProRule" id="PRU00325"/>
    </source>
</evidence>
<feature type="compositionally biased region" description="Acidic residues" evidence="5">
    <location>
        <begin position="100"/>
        <end position="109"/>
    </location>
</feature>
<organism evidence="7 8">
    <name type="scientific">Solanum commersonii</name>
    <name type="common">Commerson's wild potato</name>
    <name type="synonym">Commerson's nightshade</name>
    <dbReference type="NCBI Taxonomy" id="4109"/>
    <lineage>
        <taxon>Eukaryota</taxon>
        <taxon>Viridiplantae</taxon>
        <taxon>Streptophyta</taxon>
        <taxon>Embryophyta</taxon>
        <taxon>Tracheophyta</taxon>
        <taxon>Spermatophyta</taxon>
        <taxon>Magnoliopsida</taxon>
        <taxon>eudicotyledons</taxon>
        <taxon>Gunneridae</taxon>
        <taxon>Pentapetalae</taxon>
        <taxon>asterids</taxon>
        <taxon>lamiids</taxon>
        <taxon>Solanales</taxon>
        <taxon>Solanaceae</taxon>
        <taxon>Solanoideae</taxon>
        <taxon>Solaneae</taxon>
        <taxon>Solanum</taxon>
    </lineage>
</organism>
<evidence type="ECO:0000256" key="5">
    <source>
        <dbReference type="SAM" id="MobiDB-lite"/>
    </source>
</evidence>
<dbReference type="EMBL" id="JACXVP010000010">
    <property type="protein sequence ID" value="KAG5581486.1"/>
    <property type="molecule type" value="Genomic_DNA"/>
</dbReference>
<dbReference type="OrthoDB" id="1432732at2759"/>
<keyword evidence="8" id="KW-1185">Reference proteome</keyword>
<keyword evidence="2 4" id="KW-0863">Zinc-finger</keyword>
<feature type="region of interest" description="Disordered" evidence="5">
    <location>
        <begin position="98"/>
        <end position="120"/>
    </location>
</feature>
<feature type="region of interest" description="Disordered" evidence="5">
    <location>
        <begin position="132"/>
        <end position="151"/>
    </location>
</feature>
<keyword evidence="1" id="KW-0479">Metal-binding</keyword>
<dbReference type="PANTHER" id="PTHR31973">
    <property type="entry name" value="POLYPROTEIN, PUTATIVE-RELATED"/>
    <property type="match status" value="1"/>
</dbReference>
<dbReference type="InterPro" id="IPR006564">
    <property type="entry name" value="Znf_PMZ"/>
</dbReference>
<sequence length="485" mass="55170">MDELHIMFFQKLARELGVEKVETFGCKVNKRGGFYMLNSDADVLRFINNLKGGDFVDMYVIHQISTPLIVEDLNEVQIAQLLTPKKDKGKNKEIVAPEVSLEDLDEDEGQGQGNDFSSYHLQTSDESDVDATGINVDEIPSGPVGIDAGFEDINKNKRGRYEGKLGGDDLCFDRSDPGSDISEDEGDPVESNARNSNKFARSYDYAEELKSTNPGTTVVVRTSKNTIPGKEVFQGIYICLEALKSGWMEGCRRIIGFDGTFLKGVCRGELLSCISKDGNNQMELFKEHSKCDILENNMCETFNSWILATRFKSIIIMLEEIRVQVMERMTQMREFSEKWVTDLSPMAMQILSENAEHAAICEVKFNGDNGYDIQDPPYKHVVNLKKKVCSCRSWQLKGIPCAHGITAMHYKDLDVESFIDHWYKKKTYLKACSKFIQPMTNKKIWPKRTRPSIETPEITFMPGRPRKKGQQIVMILVRRRSLERL</sequence>
<dbReference type="GO" id="GO:0008270">
    <property type="term" value="F:zinc ion binding"/>
    <property type="evidence" value="ECO:0007669"/>
    <property type="project" value="UniProtKB-KW"/>
</dbReference>
<comment type="caution">
    <text evidence="7">The sequence shown here is derived from an EMBL/GenBank/DDBJ whole genome shotgun (WGS) entry which is preliminary data.</text>
</comment>
<dbReference type="Proteomes" id="UP000824120">
    <property type="component" value="Chromosome 10"/>
</dbReference>
<dbReference type="AlphaFoldDB" id="A0A9J5X2P5"/>
<dbReference type="InterPro" id="IPR007527">
    <property type="entry name" value="Znf_SWIM"/>
</dbReference>
<feature type="compositionally biased region" description="Basic and acidic residues" evidence="5">
    <location>
        <begin position="168"/>
        <end position="177"/>
    </location>
</feature>
<feature type="domain" description="SWIM-type" evidence="6">
    <location>
        <begin position="378"/>
        <end position="412"/>
    </location>
</feature>
<reference evidence="7 8" key="1">
    <citation type="submission" date="2020-09" db="EMBL/GenBank/DDBJ databases">
        <title>De no assembly of potato wild relative species, Solanum commersonii.</title>
        <authorList>
            <person name="Cho K."/>
        </authorList>
    </citation>
    <scope>NUCLEOTIDE SEQUENCE [LARGE SCALE GENOMIC DNA]</scope>
    <source>
        <strain evidence="7">LZ3.2</strain>
        <tissue evidence="7">Leaf</tissue>
    </source>
</reference>
<dbReference type="Pfam" id="PF04434">
    <property type="entry name" value="SWIM"/>
    <property type="match status" value="1"/>
</dbReference>
<evidence type="ECO:0000256" key="2">
    <source>
        <dbReference type="ARBA" id="ARBA00022771"/>
    </source>
</evidence>
<accession>A0A9J5X2P5</accession>
<feature type="region of interest" description="Disordered" evidence="5">
    <location>
        <begin position="168"/>
        <end position="194"/>
    </location>
</feature>